<evidence type="ECO:0000256" key="2">
    <source>
        <dbReference type="SAM" id="MobiDB-lite"/>
    </source>
</evidence>
<reference evidence="4" key="1">
    <citation type="submission" date="2022-03" db="EMBL/GenBank/DDBJ databases">
        <authorList>
            <person name="Sayadi A."/>
        </authorList>
    </citation>
    <scope>NUCLEOTIDE SEQUENCE</scope>
</reference>
<dbReference type="AlphaFoldDB" id="A0A9P0K0H0"/>
<dbReference type="InterPro" id="IPR036236">
    <property type="entry name" value="Znf_C2H2_sf"/>
</dbReference>
<dbReference type="OrthoDB" id="10004641at2759"/>
<dbReference type="GO" id="GO:0008270">
    <property type="term" value="F:zinc ion binding"/>
    <property type="evidence" value="ECO:0007669"/>
    <property type="project" value="UniProtKB-KW"/>
</dbReference>
<name>A0A9P0K0H0_ACAOB</name>
<dbReference type="Gene3D" id="3.30.160.60">
    <property type="entry name" value="Classic Zinc Finger"/>
    <property type="match status" value="1"/>
</dbReference>
<dbReference type="SMART" id="SM00355">
    <property type="entry name" value="ZnF_C2H2"/>
    <property type="match status" value="2"/>
</dbReference>
<evidence type="ECO:0000256" key="1">
    <source>
        <dbReference type="PROSITE-ProRule" id="PRU00042"/>
    </source>
</evidence>
<protein>
    <recommendedName>
        <fullName evidence="3">C2H2-type domain-containing protein</fullName>
    </recommendedName>
</protein>
<dbReference type="EMBL" id="CAKOFQ010006713">
    <property type="protein sequence ID" value="CAH1964152.1"/>
    <property type="molecule type" value="Genomic_DNA"/>
</dbReference>
<keyword evidence="1" id="KW-0862">Zinc</keyword>
<dbReference type="Proteomes" id="UP001152888">
    <property type="component" value="Unassembled WGS sequence"/>
</dbReference>
<feature type="region of interest" description="Disordered" evidence="2">
    <location>
        <begin position="117"/>
        <end position="136"/>
    </location>
</feature>
<evidence type="ECO:0000259" key="3">
    <source>
        <dbReference type="PROSITE" id="PS50157"/>
    </source>
</evidence>
<comment type="caution">
    <text evidence="4">The sequence shown here is derived from an EMBL/GenBank/DDBJ whole genome shotgun (WGS) entry which is preliminary data.</text>
</comment>
<keyword evidence="1" id="KW-0479">Metal-binding</keyword>
<dbReference type="InterPro" id="IPR013087">
    <property type="entry name" value="Znf_C2H2_type"/>
</dbReference>
<dbReference type="Pfam" id="PF13909">
    <property type="entry name" value="zf-H2C2_5"/>
    <property type="match status" value="1"/>
</dbReference>
<evidence type="ECO:0000313" key="5">
    <source>
        <dbReference type="Proteomes" id="UP001152888"/>
    </source>
</evidence>
<gene>
    <name evidence="4" type="ORF">ACAOBT_LOCUS5623</name>
</gene>
<sequence length="136" mass="15204">MVQMNSKSSPDFKSSHAVGSGFICGDCGRTYKLKSSLRNHRKWECGKEPQFKCSHCSYKAKQKMHMLRHMERMHKDVEMPNYGDNSGIPEDLEKELSSRGITYTTSKAMHGSEVENVLKSSSNGSVAVKGTRKSGI</sequence>
<organism evidence="4 5">
    <name type="scientific">Acanthoscelides obtectus</name>
    <name type="common">Bean weevil</name>
    <name type="synonym">Bruchus obtectus</name>
    <dbReference type="NCBI Taxonomy" id="200917"/>
    <lineage>
        <taxon>Eukaryota</taxon>
        <taxon>Metazoa</taxon>
        <taxon>Ecdysozoa</taxon>
        <taxon>Arthropoda</taxon>
        <taxon>Hexapoda</taxon>
        <taxon>Insecta</taxon>
        <taxon>Pterygota</taxon>
        <taxon>Neoptera</taxon>
        <taxon>Endopterygota</taxon>
        <taxon>Coleoptera</taxon>
        <taxon>Polyphaga</taxon>
        <taxon>Cucujiformia</taxon>
        <taxon>Chrysomeloidea</taxon>
        <taxon>Chrysomelidae</taxon>
        <taxon>Bruchinae</taxon>
        <taxon>Bruchini</taxon>
        <taxon>Acanthoscelides</taxon>
    </lineage>
</organism>
<keyword evidence="5" id="KW-1185">Reference proteome</keyword>
<dbReference type="SUPFAM" id="SSF57667">
    <property type="entry name" value="beta-beta-alpha zinc fingers"/>
    <property type="match status" value="1"/>
</dbReference>
<proteinExistence type="predicted"/>
<dbReference type="PROSITE" id="PS50157">
    <property type="entry name" value="ZINC_FINGER_C2H2_2"/>
    <property type="match status" value="1"/>
</dbReference>
<evidence type="ECO:0000313" key="4">
    <source>
        <dbReference type="EMBL" id="CAH1964152.1"/>
    </source>
</evidence>
<accession>A0A9P0K0H0</accession>
<keyword evidence="1" id="KW-0863">Zinc-finger</keyword>
<feature type="domain" description="C2H2-type" evidence="3">
    <location>
        <begin position="22"/>
        <end position="49"/>
    </location>
</feature>